<evidence type="ECO:0000313" key="1">
    <source>
        <dbReference type="EMBL" id="QRD01971.1"/>
    </source>
</evidence>
<proteinExistence type="predicted"/>
<name>A0A7U2I3G8_PHANO</name>
<accession>A0A7U2I3G8</accession>
<organism evidence="1 2">
    <name type="scientific">Phaeosphaeria nodorum (strain SN15 / ATCC MYA-4574 / FGSC 10173)</name>
    <name type="common">Glume blotch fungus</name>
    <name type="synonym">Parastagonospora nodorum</name>
    <dbReference type="NCBI Taxonomy" id="321614"/>
    <lineage>
        <taxon>Eukaryota</taxon>
        <taxon>Fungi</taxon>
        <taxon>Dikarya</taxon>
        <taxon>Ascomycota</taxon>
        <taxon>Pezizomycotina</taxon>
        <taxon>Dothideomycetes</taxon>
        <taxon>Pleosporomycetidae</taxon>
        <taxon>Pleosporales</taxon>
        <taxon>Pleosporineae</taxon>
        <taxon>Phaeosphaeriaceae</taxon>
        <taxon>Parastagonospora</taxon>
    </lineage>
</organism>
<keyword evidence="2" id="KW-1185">Reference proteome</keyword>
<reference evidence="2" key="1">
    <citation type="journal article" date="2021" name="BMC Genomics">
        <title>Chromosome-level genome assembly and manually-curated proteome of model necrotroph Parastagonospora nodorum Sn15 reveals a genome-wide trove of candidate effector homologs, and redundancy of virulence-related functions within an accessory chromosome.</title>
        <authorList>
            <person name="Bertazzoni S."/>
            <person name="Jones D.A.B."/>
            <person name="Phan H.T."/>
            <person name="Tan K.-C."/>
            <person name="Hane J.K."/>
        </authorList>
    </citation>
    <scope>NUCLEOTIDE SEQUENCE [LARGE SCALE GENOMIC DNA]</scope>
    <source>
        <strain evidence="2">SN15 / ATCC MYA-4574 / FGSC 10173)</strain>
    </source>
</reference>
<dbReference type="Proteomes" id="UP000663193">
    <property type="component" value="Chromosome 13"/>
</dbReference>
<dbReference type="AlphaFoldDB" id="A0A7U2I3G8"/>
<dbReference type="VEuPathDB" id="FungiDB:JI435_417400"/>
<dbReference type="EMBL" id="CP069035">
    <property type="protein sequence ID" value="QRD01971.1"/>
    <property type="molecule type" value="Genomic_DNA"/>
</dbReference>
<evidence type="ECO:0000313" key="2">
    <source>
        <dbReference type="Proteomes" id="UP000663193"/>
    </source>
</evidence>
<sequence>MHPKTVPYPNAPPEPSSFCKEIVKRLLESILEPRILHRPVIIILELGTRKKLRIPLDVPRHTETIQPFRLAHLATRLLVLCEEIRRRFLQRRIPDGALPGIRFGLRGCLGGGGDFVPEGVCVGFTEEGVWGVRGGLGRGEGCCLDQGEGMMAGWTGAKRRWVGVQSMSSSPRTLLKGVVASVAWVVKEEFVRVGEGG</sequence>
<gene>
    <name evidence="1" type="ORF">JI435_417400</name>
</gene>
<protein>
    <submittedName>
        <fullName evidence="1">Uncharacterized protein</fullName>
    </submittedName>
</protein>